<reference evidence="9" key="1">
    <citation type="journal article" date="2023" name="Mol. Phylogenet. Evol.">
        <title>Genome-scale phylogeny and comparative genomics of the fungal order Sordariales.</title>
        <authorList>
            <person name="Hensen N."/>
            <person name="Bonometti L."/>
            <person name="Westerberg I."/>
            <person name="Brannstrom I.O."/>
            <person name="Guillou S."/>
            <person name="Cros-Aarteil S."/>
            <person name="Calhoun S."/>
            <person name="Haridas S."/>
            <person name="Kuo A."/>
            <person name="Mondo S."/>
            <person name="Pangilinan J."/>
            <person name="Riley R."/>
            <person name="LaButti K."/>
            <person name="Andreopoulos B."/>
            <person name="Lipzen A."/>
            <person name="Chen C."/>
            <person name="Yan M."/>
            <person name="Daum C."/>
            <person name="Ng V."/>
            <person name="Clum A."/>
            <person name="Steindorff A."/>
            <person name="Ohm R.A."/>
            <person name="Martin F."/>
            <person name="Silar P."/>
            <person name="Natvig D.O."/>
            <person name="Lalanne C."/>
            <person name="Gautier V."/>
            <person name="Ament-Velasquez S.L."/>
            <person name="Kruys A."/>
            <person name="Hutchinson M.I."/>
            <person name="Powell A.J."/>
            <person name="Barry K."/>
            <person name="Miller A.N."/>
            <person name="Grigoriev I.V."/>
            <person name="Debuchy R."/>
            <person name="Gladieux P."/>
            <person name="Hiltunen Thoren M."/>
            <person name="Johannesson H."/>
        </authorList>
    </citation>
    <scope>NUCLEOTIDE SEQUENCE</scope>
    <source>
        <strain evidence="9">CBS 315.58</strain>
    </source>
</reference>
<feature type="transmembrane region" description="Helical" evidence="7">
    <location>
        <begin position="136"/>
        <end position="159"/>
    </location>
</feature>
<feature type="transmembrane region" description="Helical" evidence="7">
    <location>
        <begin position="342"/>
        <end position="363"/>
    </location>
</feature>
<dbReference type="PANTHER" id="PTHR33048:SF47">
    <property type="entry name" value="INTEGRAL MEMBRANE PROTEIN-RELATED"/>
    <property type="match status" value="1"/>
</dbReference>
<proteinExistence type="inferred from homology"/>
<feature type="compositionally biased region" description="Basic and acidic residues" evidence="6">
    <location>
        <begin position="423"/>
        <end position="435"/>
    </location>
</feature>
<comment type="caution">
    <text evidence="9">The sequence shown here is derived from an EMBL/GenBank/DDBJ whole genome shotgun (WGS) entry which is preliminary data.</text>
</comment>
<dbReference type="GO" id="GO:0016020">
    <property type="term" value="C:membrane"/>
    <property type="evidence" value="ECO:0007669"/>
    <property type="project" value="UniProtKB-SubCell"/>
</dbReference>
<keyword evidence="3 7" id="KW-1133">Transmembrane helix</keyword>
<evidence type="ECO:0000256" key="2">
    <source>
        <dbReference type="ARBA" id="ARBA00022692"/>
    </source>
</evidence>
<evidence type="ECO:0000313" key="9">
    <source>
        <dbReference type="EMBL" id="KAK4200732.1"/>
    </source>
</evidence>
<sequence>MSAFTAAPHCGMLLPHLAQKSGVLASDGHLWYATYRLLAAPLIHELDDGHEFDFVEATITAPISEGVETLSSPDSTFYAFYNPNNPSTFKESLNLLDSYIDTEGEFDGIIGFSGGAVLAAAYLINKHLKGARWDDWTALLAMVSCAVQPFVLAQSGIMFKAIDYGMGRRAWTLPMENLLVIAKMFFAIYFVYNIALFLAKASALLFFSRVFPSHSAPRWFTVTLYITHAMNLAWLVGITLGTIFMCNPVEKQYKPYLEGTCRPTKDLWIGSAVPSAAIDLMILVLPLPNLWKLQSSLPKKIGIMLVFVVGYGVVIVSLGRMIASLLSGDALNTDITYDGMKVVYWVGTEGPIILLSICAPAMLPLGRYLAASYFQPLASKVSLVLRSRTSTKNGSKASGSQNGRTASSESINKPGTSRSNGSVEDKNAVIYRTDDVELGSTRSLSDGQRPAGTLSPYQEFHSAQVTGRAPSRERQLPTEAIRVESDVRIDRQG</sequence>
<name>A0AAN6XLK7_9PEZI</name>
<gene>
    <name evidence="9" type="ORF">QBC40DRAFT_326079</name>
</gene>
<feature type="transmembrane region" description="Helical" evidence="7">
    <location>
        <begin position="219"/>
        <end position="245"/>
    </location>
</feature>
<feature type="domain" description="Rhodopsin" evidence="8">
    <location>
        <begin position="129"/>
        <end position="365"/>
    </location>
</feature>
<dbReference type="InterPro" id="IPR029058">
    <property type="entry name" value="AB_hydrolase_fold"/>
</dbReference>
<dbReference type="EMBL" id="MU863915">
    <property type="protein sequence ID" value="KAK4200732.1"/>
    <property type="molecule type" value="Genomic_DNA"/>
</dbReference>
<dbReference type="InterPro" id="IPR052337">
    <property type="entry name" value="SAT4-like"/>
</dbReference>
<feature type="compositionally biased region" description="Polar residues" evidence="6">
    <location>
        <begin position="391"/>
        <end position="422"/>
    </location>
</feature>
<dbReference type="Gene3D" id="3.40.50.1820">
    <property type="entry name" value="alpha/beta hydrolase"/>
    <property type="match status" value="1"/>
</dbReference>
<dbReference type="AlphaFoldDB" id="A0AAN6XLK7"/>
<feature type="transmembrane region" description="Helical" evidence="7">
    <location>
        <begin position="179"/>
        <end position="207"/>
    </location>
</feature>
<organism evidence="9 10">
    <name type="scientific">Triangularia verruculosa</name>
    <dbReference type="NCBI Taxonomy" id="2587418"/>
    <lineage>
        <taxon>Eukaryota</taxon>
        <taxon>Fungi</taxon>
        <taxon>Dikarya</taxon>
        <taxon>Ascomycota</taxon>
        <taxon>Pezizomycotina</taxon>
        <taxon>Sordariomycetes</taxon>
        <taxon>Sordariomycetidae</taxon>
        <taxon>Sordariales</taxon>
        <taxon>Podosporaceae</taxon>
        <taxon>Triangularia</taxon>
    </lineage>
</organism>
<accession>A0AAN6XLK7</accession>
<dbReference type="Proteomes" id="UP001303160">
    <property type="component" value="Unassembled WGS sequence"/>
</dbReference>
<dbReference type="InterPro" id="IPR049326">
    <property type="entry name" value="Rhodopsin_dom_fungi"/>
</dbReference>
<feature type="compositionally biased region" description="Basic and acidic residues" evidence="6">
    <location>
        <begin position="470"/>
        <end position="493"/>
    </location>
</feature>
<dbReference type="Pfam" id="PF20684">
    <property type="entry name" value="Fung_rhodopsin"/>
    <property type="match status" value="1"/>
</dbReference>
<evidence type="ECO:0000256" key="5">
    <source>
        <dbReference type="ARBA" id="ARBA00038359"/>
    </source>
</evidence>
<evidence type="ECO:0000313" key="10">
    <source>
        <dbReference type="Proteomes" id="UP001303160"/>
    </source>
</evidence>
<feature type="region of interest" description="Disordered" evidence="6">
    <location>
        <begin position="391"/>
        <end position="493"/>
    </location>
</feature>
<feature type="transmembrane region" description="Helical" evidence="7">
    <location>
        <begin position="106"/>
        <end position="124"/>
    </location>
</feature>
<feature type="transmembrane region" description="Helical" evidence="7">
    <location>
        <begin position="303"/>
        <end position="322"/>
    </location>
</feature>
<keyword evidence="4 7" id="KW-0472">Membrane</keyword>
<feature type="transmembrane region" description="Helical" evidence="7">
    <location>
        <begin position="267"/>
        <end position="291"/>
    </location>
</feature>
<evidence type="ECO:0000256" key="6">
    <source>
        <dbReference type="SAM" id="MobiDB-lite"/>
    </source>
</evidence>
<keyword evidence="2 7" id="KW-0812">Transmembrane</keyword>
<evidence type="ECO:0000256" key="1">
    <source>
        <dbReference type="ARBA" id="ARBA00004141"/>
    </source>
</evidence>
<dbReference type="PANTHER" id="PTHR33048">
    <property type="entry name" value="PTH11-LIKE INTEGRAL MEMBRANE PROTEIN (AFU_ORTHOLOGUE AFUA_5G11245)"/>
    <property type="match status" value="1"/>
</dbReference>
<evidence type="ECO:0000259" key="8">
    <source>
        <dbReference type="Pfam" id="PF20684"/>
    </source>
</evidence>
<reference evidence="9" key="2">
    <citation type="submission" date="2023-05" db="EMBL/GenBank/DDBJ databases">
        <authorList>
            <consortium name="Lawrence Berkeley National Laboratory"/>
            <person name="Steindorff A."/>
            <person name="Hensen N."/>
            <person name="Bonometti L."/>
            <person name="Westerberg I."/>
            <person name="Brannstrom I.O."/>
            <person name="Guillou S."/>
            <person name="Cros-Aarteil S."/>
            <person name="Calhoun S."/>
            <person name="Haridas S."/>
            <person name="Kuo A."/>
            <person name="Mondo S."/>
            <person name="Pangilinan J."/>
            <person name="Riley R."/>
            <person name="Labutti K."/>
            <person name="Andreopoulos B."/>
            <person name="Lipzen A."/>
            <person name="Chen C."/>
            <person name="Yanf M."/>
            <person name="Daum C."/>
            <person name="Ng V."/>
            <person name="Clum A."/>
            <person name="Ohm R."/>
            <person name="Martin F."/>
            <person name="Silar P."/>
            <person name="Natvig D."/>
            <person name="Lalanne C."/>
            <person name="Gautier V."/>
            <person name="Ament-Velasquez S.L."/>
            <person name="Kruys A."/>
            <person name="Hutchinson M.I."/>
            <person name="Powell A.J."/>
            <person name="Barry K."/>
            <person name="Miller A.N."/>
            <person name="Grigoriev I.V."/>
            <person name="Debuchy R."/>
            <person name="Gladieux P."/>
            <person name="Thoren M.H."/>
            <person name="Johannesson H."/>
        </authorList>
    </citation>
    <scope>NUCLEOTIDE SEQUENCE</scope>
    <source>
        <strain evidence="9">CBS 315.58</strain>
    </source>
</reference>
<keyword evidence="10" id="KW-1185">Reference proteome</keyword>
<evidence type="ECO:0000256" key="7">
    <source>
        <dbReference type="SAM" id="Phobius"/>
    </source>
</evidence>
<protein>
    <recommendedName>
        <fullName evidence="8">Rhodopsin domain-containing protein</fullName>
    </recommendedName>
</protein>
<evidence type="ECO:0000256" key="4">
    <source>
        <dbReference type="ARBA" id="ARBA00023136"/>
    </source>
</evidence>
<comment type="subcellular location">
    <subcellularLocation>
        <location evidence="1">Membrane</location>
        <topology evidence="1">Multi-pass membrane protein</topology>
    </subcellularLocation>
</comment>
<comment type="similarity">
    <text evidence="5">Belongs to the SAT4 family.</text>
</comment>
<evidence type="ECO:0000256" key="3">
    <source>
        <dbReference type="ARBA" id="ARBA00022989"/>
    </source>
</evidence>